<evidence type="ECO:0000259" key="11">
    <source>
        <dbReference type="PROSITE" id="PS50262"/>
    </source>
</evidence>
<proteinExistence type="inferred from homology"/>
<dbReference type="PROSITE" id="PS00237">
    <property type="entry name" value="G_PROTEIN_RECEP_F1_1"/>
    <property type="match status" value="1"/>
</dbReference>
<keyword evidence="8 9" id="KW-0807">Transducer</keyword>
<dbReference type="GO" id="GO:0005886">
    <property type="term" value="C:plasma membrane"/>
    <property type="evidence" value="ECO:0007669"/>
    <property type="project" value="UniProtKB-SubCell"/>
</dbReference>
<keyword evidence="14" id="KW-1185">Reference proteome</keyword>
<evidence type="ECO:0000256" key="3">
    <source>
        <dbReference type="ARBA" id="ARBA00022692"/>
    </source>
</evidence>
<dbReference type="Pfam" id="PF00001">
    <property type="entry name" value="7tm_1"/>
    <property type="match status" value="1"/>
</dbReference>
<feature type="transmembrane region" description="Helical" evidence="10">
    <location>
        <begin position="171"/>
        <end position="198"/>
    </location>
</feature>
<gene>
    <name evidence="12" type="ORF">GSTENG00017755001</name>
</gene>
<dbReference type="PRINTS" id="PR00237">
    <property type="entry name" value="GPCRRHODOPSN"/>
</dbReference>
<keyword evidence="3 9" id="KW-0812">Transmembrane</keyword>
<keyword evidence="4 10" id="KW-1133">Transmembrane helix</keyword>
<dbReference type="AlphaFoldDB" id="Q4SIB9"/>
<evidence type="ECO:0000256" key="5">
    <source>
        <dbReference type="ARBA" id="ARBA00023040"/>
    </source>
</evidence>
<dbReference type="PANTHER" id="PTHR24249">
    <property type="entry name" value="HISTAMINE RECEPTOR-RELATED G-PROTEIN COUPLED RECEPTOR"/>
    <property type="match status" value="1"/>
</dbReference>
<dbReference type="GO" id="GO:0004930">
    <property type="term" value="F:G protein-coupled receptor activity"/>
    <property type="evidence" value="ECO:0007669"/>
    <property type="project" value="UniProtKB-KW"/>
</dbReference>
<evidence type="ECO:0000256" key="9">
    <source>
        <dbReference type="RuleBase" id="RU000688"/>
    </source>
</evidence>
<dbReference type="CDD" id="cd00637">
    <property type="entry name" value="7tm_classA_rhodopsin-like"/>
    <property type="match status" value="1"/>
</dbReference>
<accession>Q4SIB9</accession>
<name>Q4SIB9_TETNG</name>
<dbReference type="InterPro" id="IPR000276">
    <property type="entry name" value="GPCR_Rhodpsn"/>
</dbReference>
<evidence type="ECO:0000313" key="12">
    <source>
        <dbReference type="EMBL" id="CAF99613.1"/>
    </source>
</evidence>
<evidence type="ECO:0000256" key="4">
    <source>
        <dbReference type="ARBA" id="ARBA00022989"/>
    </source>
</evidence>
<dbReference type="Proteomes" id="UP000007303">
    <property type="component" value="Unassembled WGS sequence"/>
</dbReference>
<feature type="domain" description="G-protein coupled receptors family 1 profile" evidence="11">
    <location>
        <begin position="25"/>
        <end position="283"/>
    </location>
</feature>
<sequence length="351" mass="39077">MASASSPKTSPVTVIVVLGVMITLGNIAVLLVISSSVAGWPRNSRYFLLSLTAADSAFGLLVMPLNLSVSVLKGHRDGPDALCHVVAFCNATIYSTCMYTLATISLERYVAVFYPLQYSTLMTRRRSLLLIAFAWCFPPFLLSPISFPGGIIEVHFSTASLVCNPTYSTNVGYSLSLTCVIFFPCSIVMTFSNLRVWCAARRQRLKLRQYGCALRNRHRVASRVLVPVMMAYFTCWTPCMAAMIYNVFVLCPAAVSGSSVPEWVEFVVVWLPTSNGFLNCIFYFWINRSFRRKFRLVLQRLALALCPGLAHSLAWCSASRTHSEPEFLDNNDRIHERCSSVSSTCTLVTLM</sequence>
<dbReference type="InterPro" id="IPR017452">
    <property type="entry name" value="GPCR_Rhodpsn_7TM"/>
</dbReference>
<dbReference type="Gene3D" id="1.20.1070.10">
    <property type="entry name" value="Rhodopsin 7-helix transmembrane proteins"/>
    <property type="match status" value="1"/>
</dbReference>
<dbReference type="PANTHER" id="PTHR24249:SF387">
    <property type="entry name" value="HISTAMINE H2 RECEPTOR"/>
    <property type="match status" value="1"/>
</dbReference>
<dbReference type="HOGENOM" id="CLU_807841_0_0_1"/>
<dbReference type="PROSITE" id="PS50262">
    <property type="entry name" value="G_PROTEIN_RECEP_F1_2"/>
    <property type="match status" value="1"/>
</dbReference>
<dbReference type="OrthoDB" id="6376512at2759"/>
<keyword evidence="5 9" id="KW-0297">G-protein coupled receptor</keyword>
<feature type="transmembrane region" description="Helical" evidence="10">
    <location>
        <begin position="46"/>
        <end position="65"/>
    </location>
</feature>
<dbReference type="EMBL" id="CAAE01014581">
    <property type="protein sequence ID" value="CAF99613.1"/>
    <property type="molecule type" value="Genomic_DNA"/>
</dbReference>
<feature type="transmembrane region" description="Helical" evidence="10">
    <location>
        <begin position="224"/>
        <end position="248"/>
    </location>
</feature>
<evidence type="ECO:0000313" key="13">
    <source>
        <dbReference type="Ensembl" id="ENSTNIP00000012215.1"/>
    </source>
</evidence>
<comment type="similarity">
    <text evidence="9">Belongs to the G-protein coupled receptor 1 family.</text>
</comment>
<organism evidence="12">
    <name type="scientific">Tetraodon nigroviridis</name>
    <name type="common">Spotted green pufferfish</name>
    <name type="synonym">Chelonodon nigroviridis</name>
    <dbReference type="NCBI Taxonomy" id="99883"/>
    <lineage>
        <taxon>Eukaryota</taxon>
        <taxon>Metazoa</taxon>
        <taxon>Chordata</taxon>
        <taxon>Craniata</taxon>
        <taxon>Vertebrata</taxon>
        <taxon>Euteleostomi</taxon>
        <taxon>Actinopterygii</taxon>
        <taxon>Neopterygii</taxon>
        <taxon>Teleostei</taxon>
        <taxon>Neoteleostei</taxon>
        <taxon>Acanthomorphata</taxon>
        <taxon>Eupercaria</taxon>
        <taxon>Tetraodontiformes</taxon>
        <taxon>Tetradontoidea</taxon>
        <taxon>Tetraodontidae</taxon>
        <taxon>Tetraodon</taxon>
    </lineage>
</organism>
<keyword evidence="2" id="KW-1003">Cell membrane</keyword>
<comment type="subcellular location">
    <subcellularLocation>
        <location evidence="1">Cell membrane</location>
        <topology evidence="1">Multi-pass membrane protein</topology>
    </subcellularLocation>
</comment>
<reference evidence="13" key="3">
    <citation type="submission" date="2025-05" db="UniProtKB">
        <authorList>
            <consortium name="Ensembl"/>
        </authorList>
    </citation>
    <scope>IDENTIFICATION</scope>
</reference>
<keyword evidence="6 10" id="KW-0472">Membrane</keyword>
<evidence type="ECO:0000256" key="2">
    <source>
        <dbReference type="ARBA" id="ARBA00022475"/>
    </source>
</evidence>
<dbReference type="InterPro" id="IPR050569">
    <property type="entry name" value="TAAR"/>
</dbReference>
<evidence type="ECO:0000313" key="14">
    <source>
        <dbReference type="Proteomes" id="UP000007303"/>
    </source>
</evidence>
<feature type="transmembrane region" description="Helical" evidence="10">
    <location>
        <begin position="127"/>
        <end position="151"/>
    </location>
</feature>
<dbReference type="Ensembl" id="ENSTNIT00000012406.1">
    <property type="protein sequence ID" value="ENSTNIP00000012215.1"/>
    <property type="gene ID" value="ENSTNIG00000009347.1"/>
</dbReference>
<evidence type="ECO:0000256" key="7">
    <source>
        <dbReference type="ARBA" id="ARBA00023170"/>
    </source>
</evidence>
<evidence type="ECO:0000256" key="10">
    <source>
        <dbReference type="SAM" id="Phobius"/>
    </source>
</evidence>
<evidence type="ECO:0000256" key="1">
    <source>
        <dbReference type="ARBA" id="ARBA00004651"/>
    </source>
</evidence>
<dbReference type="FunFam" id="1.20.1070.10:FF:000411">
    <property type="entry name" value="Zgc:162592"/>
    <property type="match status" value="1"/>
</dbReference>
<dbReference type="SUPFAM" id="SSF81321">
    <property type="entry name" value="Family A G protein-coupled receptor-like"/>
    <property type="match status" value="1"/>
</dbReference>
<evidence type="ECO:0000256" key="6">
    <source>
        <dbReference type="ARBA" id="ARBA00023136"/>
    </source>
</evidence>
<keyword evidence="7 9" id="KW-0675">Receptor</keyword>
<feature type="transmembrane region" description="Helical" evidence="10">
    <location>
        <begin position="268"/>
        <end position="286"/>
    </location>
</feature>
<reference evidence="12 14" key="1">
    <citation type="journal article" date="2004" name="Nature">
        <title>Genome duplication in the teleost fish Tetraodon nigroviridis reveals the early vertebrate proto-karyotype.</title>
        <authorList>
            <person name="Jaillon O."/>
            <person name="Aury J.-M."/>
            <person name="Brunet F."/>
            <person name="Petit J.-L."/>
            <person name="Stange-Thomann N."/>
            <person name="Mauceli E."/>
            <person name="Bouneau L."/>
            <person name="Fischer C."/>
            <person name="Ozouf-Costaz C."/>
            <person name="Bernot A."/>
            <person name="Nicaud S."/>
            <person name="Jaffe D."/>
            <person name="Fisher S."/>
            <person name="Lutfalla G."/>
            <person name="Dossat C."/>
            <person name="Segurens B."/>
            <person name="Dasilva C."/>
            <person name="Salanoubat M."/>
            <person name="Levy M."/>
            <person name="Boudet N."/>
            <person name="Castellano S."/>
            <person name="Anthouard V."/>
            <person name="Jubin C."/>
            <person name="Castelli V."/>
            <person name="Katinka M."/>
            <person name="Vacherie B."/>
            <person name="Biemont C."/>
            <person name="Skalli Z."/>
            <person name="Cattolico L."/>
            <person name="Poulain J."/>
            <person name="De Berardinis V."/>
            <person name="Cruaud C."/>
            <person name="Duprat S."/>
            <person name="Brottier P."/>
            <person name="Coutanceau J.-P."/>
            <person name="Gouzy J."/>
            <person name="Parra G."/>
            <person name="Lardier G."/>
            <person name="Chapple C."/>
            <person name="McKernan K.J."/>
            <person name="McEwan P."/>
            <person name="Bosak S."/>
            <person name="Kellis M."/>
            <person name="Volff J.-N."/>
            <person name="Guigo R."/>
            <person name="Zody M.C."/>
            <person name="Mesirov J."/>
            <person name="Lindblad-Toh K."/>
            <person name="Birren B."/>
            <person name="Nusbaum C."/>
            <person name="Kahn D."/>
            <person name="Robinson-Rechavi M."/>
            <person name="Laudet V."/>
            <person name="Schachter V."/>
            <person name="Quetier F."/>
            <person name="Saurin W."/>
            <person name="Scarpelli C."/>
            <person name="Wincker P."/>
            <person name="Lander E.S."/>
            <person name="Weissenbach J."/>
            <person name="Roest Crollius H."/>
        </authorList>
    </citation>
    <scope>NUCLEOTIDE SEQUENCE [LARGE SCALE GENOMIC DNA]</scope>
</reference>
<evidence type="ECO:0000256" key="8">
    <source>
        <dbReference type="ARBA" id="ARBA00023224"/>
    </source>
</evidence>
<feature type="transmembrane region" description="Helical" evidence="10">
    <location>
        <begin position="12"/>
        <end position="34"/>
    </location>
</feature>
<dbReference type="GeneTree" id="ENSGT00940000164556"/>
<dbReference type="KEGG" id="tng:GSTEN00017755G001"/>
<reference evidence="12" key="2">
    <citation type="submission" date="2004-02" db="EMBL/GenBank/DDBJ databases">
        <authorList>
            <consortium name="Genoscope"/>
            <consortium name="Whitehead Institute Centre for Genome Research"/>
        </authorList>
    </citation>
    <scope>NUCLEOTIDE SEQUENCE</scope>
</reference>
<feature type="transmembrane region" description="Helical" evidence="10">
    <location>
        <begin position="85"/>
        <end position="106"/>
    </location>
</feature>
<protein>
    <submittedName>
        <fullName evidence="12">(spotted green pufferfish) hypothetical protein</fullName>
    </submittedName>
    <submittedName>
        <fullName evidence="13">Zgc:162592</fullName>
    </submittedName>
</protein>